<evidence type="ECO:0000256" key="1">
    <source>
        <dbReference type="SAM" id="Phobius"/>
    </source>
</evidence>
<evidence type="ECO:0000313" key="2">
    <source>
        <dbReference type="EMBL" id="MBJ8326375.1"/>
    </source>
</evidence>
<gene>
    <name evidence="2" type="ORF">JHK62_06790</name>
</gene>
<accession>A0ABS0ZK28</accession>
<sequence>MLLKKRVKAGILIYALLISAIFAMLLQFYLGRVLASQRQHQAQISQSQSYLMAQMTARIASKDKGQLIFKEGQTSYEKTEENISIQVQLTNQQTFSYTFLTPSLESH</sequence>
<proteinExistence type="predicted"/>
<dbReference type="EMBL" id="JAENBO010000006">
    <property type="protein sequence ID" value="MBJ8326375.1"/>
    <property type="molecule type" value="Genomic_DNA"/>
</dbReference>
<dbReference type="NCBIfam" id="NF041014">
    <property type="entry name" value="pilin_ComGG_2"/>
    <property type="match status" value="1"/>
</dbReference>
<keyword evidence="1" id="KW-0812">Transmembrane</keyword>
<comment type="caution">
    <text evidence="2">The sequence shown here is derived from an EMBL/GenBank/DDBJ whole genome shotgun (WGS) entry which is preliminary data.</text>
</comment>
<keyword evidence="3" id="KW-1185">Reference proteome</keyword>
<name>A0ABS0ZK28_9STRE</name>
<organism evidence="2 3">
    <name type="scientific">Streptococcus pacificus</name>
    <dbReference type="NCBI Taxonomy" id="2740577"/>
    <lineage>
        <taxon>Bacteria</taxon>
        <taxon>Bacillati</taxon>
        <taxon>Bacillota</taxon>
        <taxon>Bacilli</taxon>
        <taxon>Lactobacillales</taxon>
        <taxon>Streptococcaceae</taxon>
        <taxon>Streptococcus</taxon>
    </lineage>
</organism>
<reference evidence="2 3" key="1">
    <citation type="journal article" date="2021" name="Int. J. Syst. Evol. Microbiol.">
        <title>Streptococcus vicugnae sp. nov., isolated from faeces of alpacas (Vicugna pacos) and cattle (Bos taurus), Streptococcus zalophi sp. nov., and Streptococcus pacificus sp. nov., isolated from respiratory tract of California sea lions (Zalophus californianus).</title>
        <authorList>
            <person name="Volokhov D.V."/>
            <person name="Zagorodnyaya T.A."/>
            <person name="Shen Z."/>
            <person name="Blom J."/>
            <person name="Furtak V.A."/>
            <person name="Eisenberg T."/>
            <person name="Fan P."/>
            <person name="Jeong K.C."/>
            <person name="Gao Y."/>
            <person name="Zhang S."/>
            <person name="Amselle M."/>
        </authorList>
    </citation>
    <scope>NUCLEOTIDE SEQUENCE [LARGE SCALE GENOMIC DNA]</scope>
    <source>
        <strain evidence="2 3">CSL7591</strain>
    </source>
</reference>
<protein>
    <submittedName>
        <fullName evidence="2">Competence protein ComGG</fullName>
    </submittedName>
</protein>
<dbReference type="RefSeq" id="WP_199576014.1">
    <property type="nucleotide sequence ID" value="NZ_JAENBO010000006.1"/>
</dbReference>
<feature type="transmembrane region" description="Helical" evidence="1">
    <location>
        <begin position="12"/>
        <end position="30"/>
    </location>
</feature>
<evidence type="ECO:0000313" key="3">
    <source>
        <dbReference type="Proteomes" id="UP000653045"/>
    </source>
</evidence>
<dbReference type="InterPro" id="IPR047665">
    <property type="entry name" value="ComGG_streptococcus-type"/>
</dbReference>
<dbReference type="Proteomes" id="UP000653045">
    <property type="component" value="Unassembled WGS sequence"/>
</dbReference>
<keyword evidence="1" id="KW-0472">Membrane</keyword>
<keyword evidence="1" id="KW-1133">Transmembrane helix</keyword>